<dbReference type="RefSeq" id="WP_126424264.1">
    <property type="nucleotide sequence ID" value="NZ_AP018829.1"/>
</dbReference>
<reference evidence="2" key="1">
    <citation type="journal article" date="2017" name="Biotechnol. Biofuels">
        <title>Evaluation of environmental bacterial communities as a factor affecting the growth of duckweed Lemna minor.</title>
        <authorList>
            <person name="Ishizawa H."/>
            <person name="Kuroda M."/>
            <person name="Morikawa M."/>
            <person name="Ike M."/>
        </authorList>
    </citation>
    <scope>NUCLEOTIDE SEQUENCE [LARGE SCALE GENOMIC DNA]</scope>
    <source>
        <strain evidence="2">M6</strain>
    </source>
</reference>
<evidence type="ECO:0000313" key="1">
    <source>
        <dbReference type="EMBL" id="BBF82643.1"/>
    </source>
</evidence>
<geneLocation type="plasmid" evidence="2">
    <name>pasem-1 dna</name>
</geneLocation>
<dbReference type="GeneID" id="39467884"/>
<dbReference type="EMBL" id="AP018829">
    <property type="protein sequence ID" value="BBF82643.1"/>
    <property type="molecule type" value="Genomic_DNA"/>
</dbReference>
<reference evidence="2" key="2">
    <citation type="journal article" date="2017" name="Plant Physiol. Biochem.">
        <title>Differential oxidative and antioxidative response of duckweed Lemna minor toward plant growth promoting/inhibiting bacteria.</title>
        <authorList>
            <person name="Ishizawa H."/>
            <person name="Kuroda M."/>
            <person name="Morikawa M."/>
            <person name="Ike M."/>
        </authorList>
    </citation>
    <scope>NUCLEOTIDE SEQUENCE [LARGE SCALE GENOMIC DNA]</scope>
    <source>
        <strain evidence="2">M6</strain>
    </source>
</reference>
<protein>
    <submittedName>
        <fullName evidence="1">Uncharacterized protein</fullName>
    </submittedName>
</protein>
<dbReference type="Proteomes" id="UP000278756">
    <property type="component" value="Plasmid pASEM-1"/>
</dbReference>
<accession>A0A3G9GBC3</accession>
<proteinExistence type="predicted"/>
<name>A0A3G9GBC3_9CAUL</name>
<keyword evidence="1" id="KW-0614">Plasmid</keyword>
<gene>
    <name evidence="1" type="ORF">EM6_3284</name>
</gene>
<evidence type="ECO:0000313" key="2">
    <source>
        <dbReference type="Proteomes" id="UP000278756"/>
    </source>
</evidence>
<organism evidence="1 2">
    <name type="scientific">Asticcacaulis excentricus</name>
    <dbReference type="NCBI Taxonomy" id="78587"/>
    <lineage>
        <taxon>Bacteria</taxon>
        <taxon>Pseudomonadati</taxon>
        <taxon>Pseudomonadota</taxon>
        <taxon>Alphaproteobacteria</taxon>
        <taxon>Caulobacterales</taxon>
        <taxon>Caulobacteraceae</taxon>
        <taxon>Asticcacaulis</taxon>
    </lineage>
</organism>
<sequence>MSPDDDLPTAEDPDMVAERIVAALRFLLETAQASNLTYLVPHLTRCVTASESAYVKERRRRFRKQPNGHSSGNGR</sequence>
<dbReference type="AlphaFoldDB" id="A0A3G9GBC3"/>